<evidence type="ECO:0000313" key="14">
    <source>
        <dbReference type="Proteomes" id="UP000056466"/>
    </source>
</evidence>
<dbReference type="GO" id="GO:0046933">
    <property type="term" value="F:proton-transporting ATP synthase activity, rotational mechanism"/>
    <property type="evidence" value="ECO:0007669"/>
    <property type="project" value="UniProtKB-UniRule"/>
</dbReference>
<proteinExistence type="inferred from homology"/>
<sequence>MDGVKEIRNKIISIKNTQKVTKAMEMVAASKMRKSNERMLASRPYVETIRQVICNITLGNLEYQHPYIKERDIKNIGYFVVSTDRGLAGSININLFKKLLIDIQNWQMKGIEIQLALIGCKAVSFFNLIGTKVVAQITGITEVPKLTELIGLVKVMLQAYDEEHLDRIYIVYNTFISTISQVPKILQILPIKIDKKIDLQMKYWDYIYESDPKKLLEIIISRYIESQIYQSVIENIASEQAARMIAMKAATDNGNSIIQHLQLIYNKARQNSITQEITEIINGAAAV</sequence>
<dbReference type="PATRIC" id="fig|186490.8.peg.123"/>
<gene>
    <name evidence="12 13" type="primary">atpG</name>
    <name evidence="13" type="ORF">AB162_121</name>
</gene>
<dbReference type="PANTHER" id="PTHR11693">
    <property type="entry name" value="ATP SYNTHASE GAMMA CHAIN"/>
    <property type="match status" value="1"/>
</dbReference>
<comment type="subunit">
    <text evidence="4 12">F-type ATPases have 2 components, CF(1) - the catalytic core - and CF(0) - the membrane proton channel. CF(1) has five subunits: alpha(3), beta(3), gamma(1), delta(1), epsilon(1). CF(0) has three main subunits: a, b and c.</text>
</comment>
<dbReference type="HAMAP" id="MF_00815">
    <property type="entry name" value="ATP_synth_gamma_bact"/>
    <property type="match status" value="1"/>
</dbReference>
<dbReference type="InterPro" id="IPR023632">
    <property type="entry name" value="ATP_synth_F1_gsu_CS"/>
</dbReference>
<dbReference type="PANTHER" id="PTHR11693:SF22">
    <property type="entry name" value="ATP SYNTHASE SUBUNIT GAMMA, MITOCHONDRIAL"/>
    <property type="match status" value="1"/>
</dbReference>
<reference evidence="13 14" key="1">
    <citation type="submission" date="2015-06" db="EMBL/GenBank/DDBJ databases">
        <title>Lineage-specific patterns of genome deterioration in obligate symbionts.</title>
        <authorList>
            <person name="Bennett G.M."/>
            <person name="McCutcheon J.P."/>
            <person name="McDonald B.R."/>
            <person name="Moran N.A."/>
        </authorList>
    </citation>
    <scope>NUCLEOTIDE SEQUENCE [LARGE SCALE GENOMIC DNA]</scope>
    <source>
        <strain evidence="13 14">B-GSS</strain>
    </source>
</reference>
<protein>
    <recommendedName>
        <fullName evidence="12">ATP synthase gamma chain</fullName>
    </recommendedName>
    <alternativeName>
        <fullName evidence="12">ATP synthase F1 sector gamma subunit</fullName>
    </alternativeName>
    <alternativeName>
        <fullName evidence="12">F-ATPase gamma subunit</fullName>
    </alternativeName>
</protein>
<keyword evidence="5 12" id="KW-0813">Transport</keyword>
<evidence type="ECO:0000256" key="10">
    <source>
        <dbReference type="ARBA" id="ARBA00023196"/>
    </source>
</evidence>
<dbReference type="PRINTS" id="PR00126">
    <property type="entry name" value="ATPASEGAMMA"/>
</dbReference>
<evidence type="ECO:0000256" key="8">
    <source>
        <dbReference type="ARBA" id="ARBA00023065"/>
    </source>
</evidence>
<dbReference type="NCBIfam" id="TIGR01146">
    <property type="entry name" value="ATPsyn_F1gamma"/>
    <property type="match status" value="1"/>
</dbReference>
<dbReference type="AlphaFoldDB" id="A0A0K2BK78"/>
<evidence type="ECO:0000313" key="13">
    <source>
        <dbReference type="EMBL" id="AKZ65740.1"/>
    </source>
</evidence>
<dbReference type="GO" id="GO:0042777">
    <property type="term" value="P:proton motive force-driven plasma membrane ATP synthesis"/>
    <property type="evidence" value="ECO:0007669"/>
    <property type="project" value="UniProtKB-UniRule"/>
</dbReference>
<name>A0A0K2BK78_9GAMM</name>
<organism evidence="13 14">
    <name type="scientific">Candidatus Palibaumannia cicadellinicola</name>
    <dbReference type="NCBI Taxonomy" id="186490"/>
    <lineage>
        <taxon>Bacteria</taxon>
        <taxon>Pseudomonadati</taxon>
        <taxon>Pseudomonadota</taxon>
        <taxon>Gammaproteobacteria</taxon>
        <taxon>Candidatus Palibaumannia</taxon>
    </lineage>
</organism>
<dbReference type="NCBIfam" id="NF004144">
    <property type="entry name" value="PRK05621.1-1"/>
    <property type="match status" value="1"/>
</dbReference>
<evidence type="ECO:0000256" key="6">
    <source>
        <dbReference type="ARBA" id="ARBA00022475"/>
    </source>
</evidence>
<dbReference type="EMBL" id="CP011787">
    <property type="protein sequence ID" value="AKZ65740.1"/>
    <property type="molecule type" value="Genomic_DNA"/>
</dbReference>
<dbReference type="GO" id="GO:0005886">
    <property type="term" value="C:plasma membrane"/>
    <property type="evidence" value="ECO:0007669"/>
    <property type="project" value="UniProtKB-SubCell"/>
</dbReference>
<evidence type="ECO:0000256" key="2">
    <source>
        <dbReference type="ARBA" id="ARBA00004170"/>
    </source>
</evidence>
<dbReference type="Gene3D" id="3.40.1380.10">
    <property type="match status" value="1"/>
</dbReference>
<evidence type="ECO:0000256" key="4">
    <source>
        <dbReference type="ARBA" id="ARBA00011648"/>
    </source>
</evidence>
<keyword evidence="11 12" id="KW-0066">ATP synthesis</keyword>
<dbReference type="OrthoDB" id="9812769at2"/>
<keyword evidence="7 12" id="KW-0375">Hydrogen ion transport</keyword>
<comment type="function">
    <text evidence="1 12">Produces ATP from ADP in the presence of a proton gradient across the membrane. The gamma chain is believed to be important in regulating ATPase activity and the flow of protons through the CF(0) complex.</text>
</comment>
<dbReference type="GO" id="GO:0016787">
    <property type="term" value="F:hydrolase activity"/>
    <property type="evidence" value="ECO:0007669"/>
    <property type="project" value="UniProtKB-KW"/>
</dbReference>
<evidence type="ECO:0000256" key="7">
    <source>
        <dbReference type="ARBA" id="ARBA00022781"/>
    </source>
</evidence>
<keyword evidence="8 12" id="KW-0406">Ion transport</keyword>
<dbReference type="GO" id="GO:0045259">
    <property type="term" value="C:proton-transporting ATP synthase complex"/>
    <property type="evidence" value="ECO:0007669"/>
    <property type="project" value="UniProtKB-KW"/>
</dbReference>
<keyword evidence="9 12" id="KW-0472">Membrane</keyword>
<dbReference type="FunFam" id="1.10.287.80:FF:000005">
    <property type="entry name" value="ATP synthase gamma chain"/>
    <property type="match status" value="1"/>
</dbReference>
<dbReference type="RefSeq" id="WP_053096583.1">
    <property type="nucleotide sequence ID" value="NZ_CP011787.1"/>
</dbReference>
<dbReference type="Pfam" id="PF00231">
    <property type="entry name" value="ATP-synt"/>
    <property type="match status" value="1"/>
</dbReference>
<accession>A0A0K2BK78</accession>
<evidence type="ECO:0000256" key="11">
    <source>
        <dbReference type="ARBA" id="ARBA00023310"/>
    </source>
</evidence>
<dbReference type="KEGG" id="bcig:AB162_121"/>
<keyword evidence="6 12" id="KW-1003">Cell membrane</keyword>
<dbReference type="CDD" id="cd12151">
    <property type="entry name" value="F1-ATPase_gamma"/>
    <property type="match status" value="1"/>
</dbReference>
<dbReference type="PROSITE" id="PS00153">
    <property type="entry name" value="ATPASE_GAMMA"/>
    <property type="match status" value="1"/>
</dbReference>
<dbReference type="InterPro" id="IPR035968">
    <property type="entry name" value="ATP_synth_F1_ATPase_gsu"/>
</dbReference>
<dbReference type="GO" id="GO:0005524">
    <property type="term" value="F:ATP binding"/>
    <property type="evidence" value="ECO:0007669"/>
    <property type="project" value="UniProtKB-UniRule"/>
</dbReference>
<comment type="similarity">
    <text evidence="3 12">Belongs to the ATPase gamma chain family.</text>
</comment>
<keyword evidence="13" id="KW-0378">Hydrolase</keyword>
<dbReference type="SUPFAM" id="SSF52943">
    <property type="entry name" value="ATP synthase (F1-ATPase), gamma subunit"/>
    <property type="match status" value="1"/>
</dbReference>
<keyword evidence="14" id="KW-1185">Reference proteome</keyword>
<dbReference type="InterPro" id="IPR000131">
    <property type="entry name" value="ATP_synth_F1_gsu"/>
</dbReference>
<comment type="subcellular location">
    <subcellularLocation>
        <location evidence="12">Cell membrane</location>
        <topology evidence="12">Peripheral membrane protein</topology>
    </subcellularLocation>
    <subcellularLocation>
        <location evidence="2">Membrane</location>
        <topology evidence="2">Peripheral membrane protein</topology>
    </subcellularLocation>
</comment>
<keyword evidence="10 12" id="KW-0139">CF(1)</keyword>
<evidence type="ECO:0000256" key="1">
    <source>
        <dbReference type="ARBA" id="ARBA00003456"/>
    </source>
</evidence>
<evidence type="ECO:0000256" key="3">
    <source>
        <dbReference type="ARBA" id="ARBA00007681"/>
    </source>
</evidence>
<dbReference type="Gene3D" id="1.10.287.80">
    <property type="entry name" value="ATP synthase, gamma subunit, helix hairpin domain"/>
    <property type="match status" value="2"/>
</dbReference>
<evidence type="ECO:0000256" key="5">
    <source>
        <dbReference type="ARBA" id="ARBA00022448"/>
    </source>
</evidence>
<dbReference type="Proteomes" id="UP000056466">
    <property type="component" value="Chromosome"/>
</dbReference>
<evidence type="ECO:0000256" key="12">
    <source>
        <dbReference type="HAMAP-Rule" id="MF_00815"/>
    </source>
</evidence>
<evidence type="ECO:0000256" key="9">
    <source>
        <dbReference type="ARBA" id="ARBA00023136"/>
    </source>
</evidence>